<protein>
    <recommendedName>
        <fullName evidence="7">Large ribosomal subunit protein mL51</fullName>
    </recommendedName>
    <alternativeName>
        <fullName evidence="8">39S ribosomal protein L51, mitochondrial</fullName>
    </alternativeName>
</protein>
<keyword evidence="10" id="KW-1185">Reference proteome</keyword>
<evidence type="ECO:0000256" key="3">
    <source>
        <dbReference type="ARBA" id="ARBA00022946"/>
    </source>
</evidence>
<dbReference type="PANTHER" id="PTHR13409:SF0">
    <property type="entry name" value="LARGE RIBOSOMAL SUBUNIT PROTEIN ML51"/>
    <property type="match status" value="1"/>
</dbReference>
<evidence type="ECO:0000256" key="6">
    <source>
        <dbReference type="ARBA" id="ARBA00023274"/>
    </source>
</evidence>
<evidence type="ECO:0000256" key="1">
    <source>
        <dbReference type="ARBA" id="ARBA00004173"/>
    </source>
</evidence>
<evidence type="ECO:0000256" key="2">
    <source>
        <dbReference type="ARBA" id="ARBA00010972"/>
    </source>
</evidence>
<sequence length="181" mass="20846">MLASVKNFSTLVRGATTRRICSSVKLFSLKSDHVKPTKLTDLHKYETESVRGNRKLRRFGYETKIAEIGFLPRLQDSPEPINTLKAYKPKNAWTEKRALFGQNDYIDILGEPGKARPTDNMQGVPPWLRGFQGNEYQMLLLKRQQFAHWKTSRLHYHLSLNQPTLITLVIVRPAVSVAFHK</sequence>
<dbReference type="EnsemblMetazoa" id="XM_022812889">
    <property type="protein sequence ID" value="XP_022668624"/>
    <property type="gene ID" value="LOC111253473"/>
</dbReference>
<dbReference type="RefSeq" id="XP_022668624.1">
    <property type="nucleotide sequence ID" value="XM_022812889.1"/>
</dbReference>
<reference evidence="9" key="1">
    <citation type="submission" date="2021-01" db="UniProtKB">
        <authorList>
            <consortium name="EnsemblMetazoa"/>
        </authorList>
    </citation>
    <scope>IDENTIFICATION</scope>
</reference>
<evidence type="ECO:0000313" key="10">
    <source>
        <dbReference type="Proteomes" id="UP000594260"/>
    </source>
</evidence>
<evidence type="ECO:0000313" key="9">
    <source>
        <dbReference type="EnsemblMetazoa" id="XP_022668624"/>
    </source>
</evidence>
<organism evidence="9 10">
    <name type="scientific">Varroa destructor</name>
    <name type="common">Honeybee mite</name>
    <dbReference type="NCBI Taxonomy" id="109461"/>
    <lineage>
        <taxon>Eukaryota</taxon>
        <taxon>Metazoa</taxon>
        <taxon>Ecdysozoa</taxon>
        <taxon>Arthropoda</taxon>
        <taxon>Chelicerata</taxon>
        <taxon>Arachnida</taxon>
        <taxon>Acari</taxon>
        <taxon>Parasitiformes</taxon>
        <taxon>Mesostigmata</taxon>
        <taxon>Gamasina</taxon>
        <taxon>Dermanyssoidea</taxon>
        <taxon>Varroidae</taxon>
        <taxon>Varroa</taxon>
    </lineage>
</organism>
<dbReference type="PANTHER" id="PTHR13409">
    <property type="entry name" value="MITOCHONDRIAL 39S RIBOSOMAL PROTEIN L51"/>
    <property type="match status" value="1"/>
</dbReference>
<name>A0A7M7KTJ1_VARDE</name>
<dbReference type="InterPro" id="IPR019373">
    <property type="entry name" value="Ribosomal_mL51"/>
</dbReference>
<dbReference type="GO" id="GO:0005762">
    <property type="term" value="C:mitochondrial large ribosomal subunit"/>
    <property type="evidence" value="ECO:0007669"/>
    <property type="project" value="TreeGrafter"/>
</dbReference>
<dbReference type="Pfam" id="PF10244">
    <property type="entry name" value="MRP-L51"/>
    <property type="match status" value="1"/>
</dbReference>
<dbReference type="Proteomes" id="UP000594260">
    <property type="component" value="Unplaced"/>
</dbReference>
<dbReference type="KEGG" id="vde:111253473"/>
<comment type="subcellular location">
    <subcellularLocation>
        <location evidence="1">Mitochondrion</location>
    </subcellularLocation>
</comment>
<evidence type="ECO:0000256" key="4">
    <source>
        <dbReference type="ARBA" id="ARBA00022980"/>
    </source>
</evidence>
<dbReference type="GO" id="GO:0006412">
    <property type="term" value="P:translation"/>
    <property type="evidence" value="ECO:0007669"/>
    <property type="project" value="TreeGrafter"/>
</dbReference>
<proteinExistence type="inferred from homology"/>
<dbReference type="GeneID" id="111253473"/>
<accession>A0A7M7KTJ1</accession>
<evidence type="ECO:0000256" key="5">
    <source>
        <dbReference type="ARBA" id="ARBA00023128"/>
    </source>
</evidence>
<evidence type="ECO:0000256" key="8">
    <source>
        <dbReference type="ARBA" id="ARBA00035419"/>
    </source>
</evidence>
<keyword evidence="5" id="KW-0496">Mitochondrion</keyword>
<dbReference type="AlphaFoldDB" id="A0A7M7KTJ1"/>
<evidence type="ECO:0000256" key="7">
    <source>
        <dbReference type="ARBA" id="ARBA00035182"/>
    </source>
</evidence>
<dbReference type="GO" id="GO:0003735">
    <property type="term" value="F:structural constituent of ribosome"/>
    <property type="evidence" value="ECO:0007669"/>
    <property type="project" value="InterPro"/>
</dbReference>
<keyword evidence="3" id="KW-0809">Transit peptide</keyword>
<keyword evidence="6" id="KW-0687">Ribonucleoprotein</keyword>
<dbReference type="OrthoDB" id="10059330at2759"/>
<comment type="similarity">
    <text evidence="2">Belongs to the mitochondrion-specific ribosomal protein mL51 family.</text>
</comment>
<dbReference type="InParanoid" id="A0A7M7KTJ1"/>
<keyword evidence="4" id="KW-0689">Ribosomal protein</keyword>
<dbReference type="CTD" id="51258"/>